<evidence type="ECO:0000256" key="1">
    <source>
        <dbReference type="ARBA" id="ARBA00022485"/>
    </source>
</evidence>
<dbReference type="InterPro" id="IPR017896">
    <property type="entry name" value="4Fe4S_Fe-S-bd"/>
</dbReference>
<feature type="domain" description="4Fe-4S ferredoxin-type" evidence="6">
    <location>
        <begin position="481"/>
        <end position="510"/>
    </location>
</feature>
<dbReference type="PROSITE" id="PS51379">
    <property type="entry name" value="4FE4S_FER_2"/>
    <property type="match status" value="4"/>
</dbReference>
<evidence type="ECO:0000256" key="4">
    <source>
        <dbReference type="ARBA" id="ARBA00023004"/>
    </source>
</evidence>
<keyword evidence="2" id="KW-0479">Metal-binding</keyword>
<dbReference type="EMBL" id="JACPUR010000003">
    <property type="protein sequence ID" value="MBI3126415.1"/>
    <property type="molecule type" value="Genomic_DNA"/>
</dbReference>
<proteinExistence type="predicted"/>
<dbReference type="InterPro" id="IPR050572">
    <property type="entry name" value="Fe-S_Ferredoxin"/>
</dbReference>
<name>A0A932MLB9_UNCTE</name>
<keyword evidence="1" id="KW-0004">4Fe-4S</keyword>
<dbReference type="PROSITE" id="PS00198">
    <property type="entry name" value="4FE4S_FER_1"/>
    <property type="match status" value="2"/>
</dbReference>
<evidence type="ECO:0000256" key="5">
    <source>
        <dbReference type="ARBA" id="ARBA00023014"/>
    </source>
</evidence>
<feature type="domain" description="4Fe-4S ferredoxin-type" evidence="6">
    <location>
        <begin position="246"/>
        <end position="275"/>
    </location>
</feature>
<dbReference type="Proteomes" id="UP000782312">
    <property type="component" value="Unassembled WGS sequence"/>
</dbReference>
<dbReference type="GO" id="GO:0016491">
    <property type="term" value="F:oxidoreductase activity"/>
    <property type="evidence" value="ECO:0007669"/>
    <property type="project" value="UniProtKB-KW"/>
</dbReference>
<gene>
    <name evidence="7" type="ORF">HYZ11_02285</name>
</gene>
<feature type="domain" description="4Fe-4S ferredoxin-type" evidence="6">
    <location>
        <begin position="96"/>
        <end position="125"/>
    </location>
</feature>
<evidence type="ECO:0000313" key="8">
    <source>
        <dbReference type="Proteomes" id="UP000782312"/>
    </source>
</evidence>
<dbReference type="SUPFAM" id="SSF54862">
    <property type="entry name" value="4Fe-4S ferredoxins"/>
    <property type="match status" value="2"/>
</dbReference>
<accession>A0A932MLB9</accession>
<reference evidence="7" key="1">
    <citation type="submission" date="2020-07" db="EMBL/GenBank/DDBJ databases">
        <title>Huge and variable diversity of episymbiotic CPR bacteria and DPANN archaea in groundwater ecosystems.</title>
        <authorList>
            <person name="He C.Y."/>
            <person name="Keren R."/>
            <person name="Whittaker M."/>
            <person name="Farag I.F."/>
            <person name="Doudna J."/>
            <person name="Cate J.H.D."/>
            <person name="Banfield J.F."/>
        </authorList>
    </citation>
    <scope>NUCLEOTIDE SEQUENCE</scope>
    <source>
        <strain evidence="7">NC_groundwater_763_Ag_S-0.2um_68_21</strain>
    </source>
</reference>
<dbReference type="InterPro" id="IPR017900">
    <property type="entry name" value="4Fe4S_Fe_S_CS"/>
</dbReference>
<dbReference type="Pfam" id="PF12838">
    <property type="entry name" value="Fer4_7"/>
    <property type="match status" value="1"/>
</dbReference>
<dbReference type="GO" id="GO:0046872">
    <property type="term" value="F:metal ion binding"/>
    <property type="evidence" value="ECO:0007669"/>
    <property type="project" value="UniProtKB-KW"/>
</dbReference>
<dbReference type="PANTHER" id="PTHR43687">
    <property type="entry name" value="ADENYLYLSULFATE REDUCTASE, BETA SUBUNIT"/>
    <property type="match status" value="1"/>
</dbReference>
<evidence type="ECO:0000259" key="6">
    <source>
        <dbReference type="PROSITE" id="PS51379"/>
    </source>
</evidence>
<keyword evidence="3" id="KW-0560">Oxidoreductase</keyword>
<dbReference type="GO" id="GO:0051539">
    <property type="term" value="F:4 iron, 4 sulfur cluster binding"/>
    <property type="evidence" value="ECO:0007669"/>
    <property type="project" value="UniProtKB-KW"/>
</dbReference>
<sequence length="623" mass="65964">MAARLIRSAITRAETERPRPGLALSVPSTVLVYTDRPEGLRLASRLAEQMDVCVVLDEEAAGFDELKPGRASSSLTRGKIVRIKGHLGSFRATLRTRQAIDLDVCTRCDRCIPACHTQAITQGLRLIASKCDECGDCLKECAGVGAIRIPRDETREIAVGQIVALVEGARAPQSGLHTGYHLVPADDGAFDLDAIAYRVSRLSGGFSRPAYVSYEEEICAGGSAQIEGCGICLSQCPYDALSRAGARIRVEEACCEGCGGCVSACPTSALRFRSPSLEEVDAQLRAFLAPLPDEPPGGNRPAVVFHCGERGAEALRRAGENRWLPGRNFLAVEVPCLRFVSEALVFRSFQLGAAGVALLGCAACPNGERPMLEARMAFCRATLEAFGFGEERLSLIAVEASEEPYYLASAAGELGAFLGALGPAPLPPFGGGAFSPPGEDGDGPGGSAANRRMVVDALRAFLGATGRQPGRILGDTPLPYAEVKVRKEGCTLCAGCVFVCPTNALVMENPDGAKALAFNHLKCVACGMCEKACPEGVVTIERGFAVSRAALGYQDLARDEMVKCIGCGREYINKQALEGILGRLVGLEGLGDTFAGGRKDLLRMCPDCRGAQAMLEVERGWTP</sequence>
<evidence type="ECO:0000256" key="2">
    <source>
        <dbReference type="ARBA" id="ARBA00022723"/>
    </source>
</evidence>
<evidence type="ECO:0000256" key="3">
    <source>
        <dbReference type="ARBA" id="ARBA00023002"/>
    </source>
</evidence>
<keyword evidence="4" id="KW-0408">Iron</keyword>
<dbReference type="PANTHER" id="PTHR43687:SF4">
    <property type="entry name" value="BLR5484 PROTEIN"/>
    <property type="match status" value="1"/>
</dbReference>
<comment type="caution">
    <text evidence="7">The sequence shown here is derived from an EMBL/GenBank/DDBJ whole genome shotgun (WGS) entry which is preliminary data.</text>
</comment>
<dbReference type="InterPro" id="IPR003813">
    <property type="entry name" value="MvhD/FlpD"/>
</dbReference>
<dbReference type="AlphaFoldDB" id="A0A932MLB9"/>
<evidence type="ECO:0000313" key="7">
    <source>
        <dbReference type="EMBL" id="MBI3126415.1"/>
    </source>
</evidence>
<dbReference type="Pfam" id="PF02662">
    <property type="entry name" value="FlpD"/>
    <property type="match status" value="1"/>
</dbReference>
<dbReference type="Gene3D" id="3.30.70.20">
    <property type="match status" value="3"/>
</dbReference>
<keyword evidence="5" id="KW-0411">Iron-sulfur</keyword>
<organism evidence="7 8">
    <name type="scientific">Tectimicrobiota bacterium</name>
    <dbReference type="NCBI Taxonomy" id="2528274"/>
    <lineage>
        <taxon>Bacteria</taxon>
        <taxon>Pseudomonadati</taxon>
        <taxon>Nitrospinota/Tectimicrobiota group</taxon>
        <taxon>Candidatus Tectimicrobiota</taxon>
    </lineage>
</organism>
<protein>
    <submittedName>
        <fullName evidence="7">4Fe-4S binding protein</fullName>
    </submittedName>
</protein>
<feature type="domain" description="4Fe-4S ferredoxin-type" evidence="6">
    <location>
        <begin position="514"/>
        <end position="543"/>
    </location>
</feature>